<dbReference type="AlphaFoldDB" id="A0A4R8LMJ6"/>
<dbReference type="InterPro" id="IPR018060">
    <property type="entry name" value="HTH_AraC"/>
</dbReference>
<sequence length="319" mass="34277">MITLSRSGEHVLDHLLAALDLGVANFSVCDVRNGWGVSFEACSTASLHYCLAGSGTLVLGDAGRMMLDAHSFVLLPPGVAYRIDVASPTAARTVKRARVGNGLVRETAPTVKVGEGAQGVVTACGELSIDRSFTVDPFRALSRPLITRFDAAGGLRNQFVMLLAESARPGPGSRVLVEALLKQCFVMALRRHIDDGGVDFPWAAGLADARLAAALEAMFERYASPLSVERLAEEASMSRSAFAAQFAKAFDQSPMAMLKVVRLRKAAELLATTTMPVSEVARAVGLSSRSNFSVAFQRLYKVDPTRFRHQSRSTNRFIG</sequence>
<dbReference type="GO" id="GO:0003700">
    <property type="term" value="F:DNA-binding transcription factor activity"/>
    <property type="evidence" value="ECO:0007669"/>
    <property type="project" value="InterPro"/>
</dbReference>
<evidence type="ECO:0000256" key="1">
    <source>
        <dbReference type="ARBA" id="ARBA00023015"/>
    </source>
</evidence>
<dbReference type="Gene3D" id="1.10.10.60">
    <property type="entry name" value="Homeodomain-like"/>
    <property type="match status" value="2"/>
</dbReference>
<dbReference type="SUPFAM" id="SSF46689">
    <property type="entry name" value="Homeodomain-like"/>
    <property type="match status" value="2"/>
</dbReference>
<dbReference type="PANTHER" id="PTHR46796">
    <property type="entry name" value="HTH-TYPE TRANSCRIPTIONAL ACTIVATOR RHAS-RELATED"/>
    <property type="match status" value="1"/>
</dbReference>
<dbReference type="SMART" id="SM00342">
    <property type="entry name" value="HTH_ARAC"/>
    <property type="match status" value="1"/>
</dbReference>
<gene>
    <name evidence="5" type="ORF">BX592_11676</name>
</gene>
<dbReference type="CDD" id="cd02208">
    <property type="entry name" value="cupin_RmlC-like"/>
    <property type="match status" value="1"/>
</dbReference>
<evidence type="ECO:0000259" key="4">
    <source>
        <dbReference type="PROSITE" id="PS01124"/>
    </source>
</evidence>
<dbReference type="RefSeq" id="WP_134194004.1">
    <property type="nucleotide sequence ID" value="NZ_JBHLUW010000008.1"/>
</dbReference>
<dbReference type="InterPro" id="IPR009057">
    <property type="entry name" value="Homeodomain-like_sf"/>
</dbReference>
<dbReference type="PROSITE" id="PS01124">
    <property type="entry name" value="HTH_ARAC_FAMILY_2"/>
    <property type="match status" value="1"/>
</dbReference>
<proteinExistence type="predicted"/>
<dbReference type="EMBL" id="SORE01000016">
    <property type="protein sequence ID" value="TDY44428.1"/>
    <property type="molecule type" value="Genomic_DNA"/>
</dbReference>
<comment type="caution">
    <text evidence="5">The sequence shown here is derived from an EMBL/GenBank/DDBJ whole genome shotgun (WGS) entry which is preliminary data.</text>
</comment>
<reference evidence="5 6" key="1">
    <citation type="submission" date="2019-03" db="EMBL/GenBank/DDBJ databases">
        <title>Genomic Encyclopedia of Type Strains, Phase III (KMG-III): the genomes of soil and plant-associated and newly described type strains.</title>
        <authorList>
            <person name="Whitman W."/>
        </authorList>
    </citation>
    <scope>NUCLEOTIDE SEQUENCE [LARGE SCALE GENOMIC DNA]</scope>
    <source>
        <strain evidence="5 6">LMG 29544</strain>
    </source>
</reference>
<dbReference type="OrthoDB" id="9789899at2"/>
<evidence type="ECO:0000313" key="6">
    <source>
        <dbReference type="Proteomes" id="UP000295509"/>
    </source>
</evidence>
<accession>A0A4R8LMJ6</accession>
<organism evidence="5 6">
    <name type="scientific">Paraburkholderia rhizosphaerae</name>
    <dbReference type="NCBI Taxonomy" id="480658"/>
    <lineage>
        <taxon>Bacteria</taxon>
        <taxon>Pseudomonadati</taxon>
        <taxon>Pseudomonadota</taxon>
        <taxon>Betaproteobacteria</taxon>
        <taxon>Burkholderiales</taxon>
        <taxon>Burkholderiaceae</taxon>
        <taxon>Paraburkholderia</taxon>
    </lineage>
</organism>
<dbReference type="Pfam" id="PF12833">
    <property type="entry name" value="HTH_18"/>
    <property type="match status" value="1"/>
</dbReference>
<dbReference type="Pfam" id="PF12852">
    <property type="entry name" value="Cupin_6"/>
    <property type="match status" value="1"/>
</dbReference>
<keyword evidence="2 5" id="KW-0238">DNA-binding</keyword>
<dbReference type="Proteomes" id="UP000295509">
    <property type="component" value="Unassembled WGS sequence"/>
</dbReference>
<dbReference type="PANTHER" id="PTHR46796:SF7">
    <property type="entry name" value="ARAC FAMILY TRANSCRIPTIONAL REGULATOR"/>
    <property type="match status" value="1"/>
</dbReference>
<dbReference type="GO" id="GO:0043565">
    <property type="term" value="F:sequence-specific DNA binding"/>
    <property type="evidence" value="ECO:0007669"/>
    <property type="project" value="InterPro"/>
</dbReference>
<evidence type="ECO:0000256" key="3">
    <source>
        <dbReference type="ARBA" id="ARBA00023163"/>
    </source>
</evidence>
<keyword evidence="1" id="KW-0805">Transcription regulation</keyword>
<evidence type="ECO:0000256" key="2">
    <source>
        <dbReference type="ARBA" id="ARBA00023125"/>
    </source>
</evidence>
<keyword evidence="3" id="KW-0804">Transcription</keyword>
<name>A0A4R8LMJ6_9BURK</name>
<dbReference type="InterPro" id="IPR050204">
    <property type="entry name" value="AraC_XylS_family_regulators"/>
</dbReference>
<keyword evidence="6" id="KW-1185">Reference proteome</keyword>
<evidence type="ECO:0000313" key="5">
    <source>
        <dbReference type="EMBL" id="TDY44428.1"/>
    </source>
</evidence>
<feature type="domain" description="HTH araC/xylS-type" evidence="4">
    <location>
        <begin position="209"/>
        <end position="310"/>
    </location>
</feature>
<dbReference type="InterPro" id="IPR032783">
    <property type="entry name" value="AraC_lig"/>
</dbReference>
<protein>
    <submittedName>
        <fullName evidence="5">AraC-like DNA-binding protein</fullName>
    </submittedName>
</protein>